<feature type="domain" description="CBM6" evidence="7">
    <location>
        <begin position="162"/>
        <end position="286"/>
    </location>
</feature>
<keyword evidence="8" id="KW-0456">Lyase</keyword>
<feature type="chain" id="PRO_5011762287" evidence="6">
    <location>
        <begin position="24"/>
        <end position="1216"/>
    </location>
</feature>
<accession>A0A1I4QQG9</accession>
<evidence type="ECO:0000259" key="7">
    <source>
        <dbReference type="PROSITE" id="PS51175"/>
    </source>
</evidence>
<feature type="signal peptide" evidence="6">
    <location>
        <begin position="1"/>
        <end position="23"/>
    </location>
</feature>
<dbReference type="InterPro" id="IPR033131">
    <property type="entry name" value="Pectinesterase_Asp_AS"/>
</dbReference>
<dbReference type="GO" id="GO:0016829">
    <property type="term" value="F:lyase activity"/>
    <property type="evidence" value="ECO:0007669"/>
    <property type="project" value="UniProtKB-KW"/>
</dbReference>
<dbReference type="InterPro" id="IPR006584">
    <property type="entry name" value="Cellulose-bd_IV"/>
</dbReference>
<dbReference type="PANTHER" id="PTHR31321:SF57">
    <property type="entry name" value="PECTINESTERASE 53-RELATED"/>
    <property type="match status" value="1"/>
</dbReference>
<dbReference type="RefSeq" id="WP_090928869.1">
    <property type="nucleotide sequence ID" value="NZ_FOTY01000047.1"/>
</dbReference>
<dbReference type="OrthoDB" id="9804686at2"/>
<dbReference type="Gene3D" id="2.60.120.260">
    <property type="entry name" value="Galactose-binding domain-like"/>
    <property type="match status" value="2"/>
</dbReference>
<evidence type="ECO:0000256" key="3">
    <source>
        <dbReference type="ARBA" id="ARBA00022801"/>
    </source>
</evidence>
<keyword evidence="3" id="KW-0378">Hydrolase</keyword>
<evidence type="ECO:0000256" key="1">
    <source>
        <dbReference type="ARBA" id="ARBA00008891"/>
    </source>
</evidence>
<dbReference type="PANTHER" id="PTHR31321">
    <property type="entry name" value="ACYL-COA THIOESTER HYDROLASE YBHC-RELATED"/>
    <property type="match status" value="1"/>
</dbReference>
<dbReference type="SUPFAM" id="SSF49785">
    <property type="entry name" value="Galactose-binding domain-like"/>
    <property type="match status" value="2"/>
</dbReference>
<dbReference type="InterPro" id="IPR011050">
    <property type="entry name" value="Pectin_lyase_fold/virulence"/>
</dbReference>
<dbReference type="GO" id="GO:0030599">
    <property type="term" value="F:pectinesterase activity"/>
    <property type="evidence" value="ECO:0007669"/>
    <property type="project" value="InterPro"/>
</dbReference>
<dbReference type="Proteomes" id="UP000199668">
    <property type="component" value="Unassembled WGS sequence"/>
</dbReference>
<dbReference type="PROSITE" id="PS00503">
    <property type="entry name" value="PECTINESTERASE_2"/>
    <property type="match status" value="1"/>
</dbReference>
<gene>
    <name evidence="8" type="ORF">SAMN04488054_1479</name>
</gene>
<dbReference type="Pfam" id="PF01095">
    <property type="entry name" value="Pectinesterase"/>
    <property type="match status" value="1"/>
</dbReference>
<dbReference type="Gene3D" id="2.160.20.10">
    <property type="entry name" value="Single-stranded right-handed beta-helix, Pectin lyase-like"/>
    <property type="match status" value="1"/>
</dbReference>
<sequence>MKKTACYTAAVTAALLVAPHAAASEDQPADKNVYEAEAAEGEGIVTDTEHKGYTGDGFVDFDPNEPGGYVKWNIDVPSEGDYRLGFRYAHGGSENRHAVVQVDGEERVGKLDFEPTGQFDDYNYAEAVISLTEGSHTIRLTAAAAQGGANIDHLLVRPAVDKVKEAETAVHDGVIIDNKHTGFTGEGFTDFNPNVPGGYVEWTVDVPSAGEYTLDVKYAHAGGSDRPAKISVNGEAEEELRFPPTPAWNAWKTESMQVNLDKGTQTIRLTAVGAEGGGNIDHLRIHNTIDTGDGRKDVDTENVPLEQLAGGVIVKKMEDIGMKADIEEKQDDPVTVLEFAALINKAFGFDQSDMPHTGNGGQTGKAWGAYVKETARAHQYIPDHLDEQLQWNKPITKRETALITADLLDAVPDNEEGPGMMGRIAGEGWMNEDRASQPAIPSDMTWAEAETFARELTNHSDKNTGIVQVAKADMLTPHLIAVTLNGTIPDVQVEDIGVSIPAGQWESLTPLLNQELRISEAAVTTDTFGNTVLVMKSMDELQDGAQFFPEETEPSFSGNLDDAVEKADNMLTWQMEHGGWSKAIDYSAPWDGEEPRSEWEEDGTDLGMIDNNATVKEIRFLSEVYQATGEEKYKEAVHQGLNFLDKLQYDTGGFAQVYPRRGNYSDAVTFNDNAMVRVLDLMDDMVKQEYPFQGNLMSEEDRTSLQDSLDLAVEYILNAQIEVDGTLTAWGAQHDPFTYEPVQARSYEHPSISGSESVPVIRFLMSRENQTEKMQQAVEGALQWFEEVKVEDMRYVSGGSENNEYFVEEPGATLWYRFYEIGTNKPIFSGRDGVIQHDIQEVEKERRDGYQWAGNYAESLLDTAGQTGYFEGNVYAQVQETNSVDQWDRTLQEGDVEKINDYSKKVEEKNSSLTVSKDGSGDYETVQAAIDAVPDDNTSPVTIEVKNGTYKEVVEVPAGKPFITLKGESRDKTIITYDNHAGKANGVGGTIGTSASASVFIKADDFQAADLTFENSFSAEDGVKGRQAVAVNARGERLIFDNVAFLGHQDTLLANSGTHYYHDSYIEGDVDFIFGGARAVFEDTTVHSLDRGSDTNNGYITAASTLTEHPYGFLFLNSELTSDAAADTVHLGRPWQPGGNPEAVASVVFKNSTLGAHIKQEGWTEMGGFPPEEARFYEYNNDGPGAVVNEQRPQLREDEAADYTAEQVLGGWKPEL</sequence>
<keyword evidence="9" id="KW-1185">Reference proteome</keyword>
<proteinExistence type="inferred from homology"/>
<dbReference type="GO" id="GO:0030246">
    <property type="term" value="F:carbohydrate binding"/>
    <property type="evidence" value="ECO:0007669"/>
    <property type="project" value="InterPro"/>
</dbReference>
<dbReference type="NCBIfam" id="TIGR02474">
    <property type="entry name" value="pec_lyase"/>
    <property type="match status" value="1"/>
</dbReference>
<dbReference type="InterPro" id="IPR008979">
    <property type="entry name" value="Galactose-bd-like_sf"/>
</dbReference>
<evidence type="ECO:0000313" key="9">
    <source>
        <dbReference type="Proteomes" id="UP000199668"/>
    </source>
</evidence>
<dbReference type="SMART" id="SM00606">
    <property type="entry name" value="CBD_IV"/>
    <property type="match status" value="2"/>
</dbReference>
<feature type="domain" description="CBM6" evidence="7">
    <location>
        <begin position="32"/>
        <end position="157"/>
    </location>
</feature>
<dbReference type="InterPro" id="IPR012669">
    <property type="entry name" value="Pectate_lyase"/>
</dbReference>
<protein>
    <submittedName>
        <fullName evidence="8">Pectate lyase, PelA/Pel-15E family</fullName>
    </submittedName>
</protein>
<dbReference type="PROSITE" id="PS51175">
    <property type="entry name" value="CBM6"/>
    <property type="match status" value="2"/>
</dbReference>
<feature type="active site" evidence="5">
    <location>
        <position position="1071"/>
    </location>
</feature>
<dbReference type="GO" id="GO:0042545">
    <property type="term" value="P:cell wall modification"/>
    <property type="evidence" value="ECO:0007669"/>
    <property type="project" value="InterPro"/>
</dbReference>
<keyword evidence="4" id="KW-0063">Aspartyl esterase</keyword>
<dbReference type="CDD" id="cd04082">
    <property type="entry name" value="CBM35_pectate_lyase-like"/>
    <property type="match status" value="2"/>
</dbReference>
<dbReference type="GO" id="GO:0009279">
    <property type="term" value="C:cell outer membrane"/>
    <property type="evidence" value="ECO:0007669"/>
    <property type="project" value="TreeGrafter"/>
</dbReference>
<dbReference type="Pfam" id="PF03422">
    <property type="entry name" value="CBM_6"/>
    <property type="match status" value="2"/>
</dbReference>
<dbReference type="AlphaFoldDB" id="A0A1I4QQG9"/>
<dbReference type="SUPFAM" id="SSF81853">
    <property type="entry name" value="Family 10 polysaccharide lyase"/>
    <property type="match status" value="1"/>
</dbReference>
<name>A0A1I4QQG9_9BACI</name>
<evidence type="ECO:0000256" key="4">
    <source>
        <dbReference type="ARBA" id="ARBA00023085"/>
    </source>
</evidence>
<comment type="similarity">
    <text evidence="1">Belongs to the pectinesterase family.</text>
</comment>
<dbReference type="InterPro" id="IPR012334">
    <property type="entry name" value="Pectin_lyas_fold"/>
</dbReference>
<dbReference type="Gene3D" id="1.50.10.20">
    <property type="match status" value="1"/>
</dbReference>
<organism evidence="8 9">
    <name type="scientific">Salibacterium qingdaonense</name>
    <dbReference type="NCBI Taxonomy" id="266892"/>
    <lineage>
        <taxon>Bacteria</taxon>
        <taxon>Bacillati</taxon>
        <taxon>Bacillota</taxon>
        <taxon>Bacilli</taxon>
        <taxon>Bacillales</taxon>
        <taxon>Bacillaceae</taxon>
    </lineage>
</organism>
<evidence type="ECO:0000256" key="6">
    <source>
        <dbReference type="SAM" id="SignalP"/>
    </source>
</evidence>
<dbReference type="InterPro" id="IPR000070">
    <property type="entry name" value="Pectinesterase_cat"/>
</dbReference>
<keyword evidence="2 6" id="KW-0732">Signal</keyword>
<dbReference type="EMBL" id="FOTY01000047">
    <property type="protein sequence ID" value="SFM42269.1"/>
    <property type="molecule type" value="Genomic_DNA"/>
</dbReference>
<dbReference type="Pfam" id="PF09492">
    <property type="entry name" value="Pec_lyase"/>
    <property type="match status" value="1"/>
</dbReference>
<dbReference type="STRING" id="266892.SAMN04488054_1479"/>
<evidence type="ECO:0000256" key="5">
    <source>
        <dbReference type="PROSITE-ProRule" id="PRU10040"/>
    </source>
</evidence>
<reference evidence="8 9" key="1">
    <citation type="submission" date="2016-10" db="EMBL/GenBank/DDBJ databases">
        <authorList>
            <person name="de Groot N.N."/>
        </authorList>
    </citation>
    <scope>NUCLEOTIDE SEQUENCE [LARGE SCALE GENOMIC DNA]</scope>
    <source>
        <strain evidence="8 9">CGMCC 1.6134</strain>
    </source>
</reference>
<dbReference type="SUPFAM" id="SSF51126">
    <property type="entry name" value="Pectin lyase-like"/>
    <property type="match status" value="1"/>
</dbReference>
<dbReference type="InterPro" id="IPR005084">
    <property type="entry name" value="CBM6"/>
</dbReference>
<evidence type="ECO:0000313" key="8">
    <source>
        <dbReference type="EMBL" id="SFM42269.1"/>
    </source>
</evidence>
<evidence type="ECO:0000256" key="2">
    <source>
        <dbReference type="ARBA" id="ARBA00022729"/>
    </source>
</evidence>